<name>A0A1F4ZCX6_9BACT</name>
<evidence type="ECO:0000313" key="2">
    <source>
        <dbReference type="EMBL" id="OGD03796.1"/>
    </source>
</evidence>
<feature type="transmembrane region" description="Helical" evidence="1">
    <location>
        <begin position="55"/>
        <end position="73"/>
    </location>
</feature>
<evidence type="ECO:0000256" key="1">
    <source>
        <dbReference type="SAM" id="Phobius"/>
    </source>
</evidence>
<dbReference type="EMBL" id="MEXN01000005">
    <property type="protein sequence ID" value="OGD03796.1"/>
    <property type="molecule type" value="Genomic_DNA"/>
</dbReference>
<keyword evidence="1" id="KW-1133">Transmembrane helix</keyword>
<keyword evidence="1" id="KW-0472">Membrane</keyword>
<feature type="transmembrane region" description="Helical" evidence="1">
    <location>
        <begin position="31"/>
        <end position="49"/>
    </location>
</feature>
<keyword evidence="1" id="KW-0812">Transmembrane</keyword>
<sequence>MPDYLIIDPNKKRSWERYLANKRPYEALRTFLWASAITLSLATFAYSVTRMEESYLWLCPNILILPMYWAASLKVNKVIGDKITEIRYRDYQFPLEILERQTEANKSQPK</sequence>
<accession>A0A1F4ZCX6</accession>
<proteinExistence type="predicted"/>
<dbReference type="Proteomes" id="UP000177080">
    <property type="component" value="Unassembled WGS sequence"/>
</dbReference>
<dbReference type="AlphaFoldDB" id="A0A1F4ZCX6"/>
<protein>
    <submittedName>
        <fullName evidence="2">Uncharacterized protein</fullName>
    </submittedName>
</protein>
<gene>
    <name evidence="2" type="ORF">A2989_03900</name>
</gene>
<reference evidence="2 3" key="1">
    <citation type="journal article" date="2016" name="Nat. Commun.">
        <title>Thousands of microbial genomes shed light on interconnected biogeochemical processes in an aquifer system.</title>
        <authorList>
            <person name="Anantharaman K."/>
            <person name="Brown C.T."/>
            <person name="Hug L.A."/>
            <person name="Sharon I."/>
            <person name="Castelle C.J."/>
            <person name="Probst A.J."/>
            <person name="Thomas B.C."/>
            <person name="Singh A."/>
            <person name="Wilkins M.J."/>
            <person name="Karaoz U."/>
            <person name="Brodie E.L."/>
            <person name="Williams K.H."/>
            <person name="Hubbard S.S."/>
            <person name="Banfield J.F."/>
        </authorList>
    </citation>
    <scope>NUCLEOTIDE SEQUENCE [LARGE SCALE GENOMIC DNA]</scope>
</reference>
<organism evidence="2 3">
    <name type="scientific">Candidatus Amesbacteria bacterium RIFCSPLOWO2_01_FULL_48_25</name>
    <dbReference type="NCBI Taxonomy" id="1797259"/>
    <lineage>
        <taxon>Bacteria</taxon>
        <taxon>Candidatus Amesiibacteriota</taxon>
    </lineage>
</organism>
<evidence type="ECO:0000313" key="3">
    <source>
        <dbReference type="Proteomes" id="UP000177080"/>
    </source>
</evidence>
<comment type="caution">
    <text evidence="2">The sequence shown here is derived from an EMBL/GenBank/DDBJ whole genome shotgun (WGS) entry which is preliminary data.</text>
</comment>